<dbReference type="RefSeq" id="WP_386732757.1">
    <property type="nucleotide sequence ID" value="NZ_JBHSTP010000003.1"/>
</dbReference>
<evidence type="ECO:0000256" key="1">
    <source>
        <dbReference type="ARBA" id="ARBA00023125"/>
    </source>
</evidence>
<feature type="domain" description="HTH merR-type" evidence="2">
    <location>
        <begin position="1"/>
        <end position="70"/>
    </location>
</feature>
<dbReference type="Pfam" id="PF13411">
    <property type="entry name" value="MerR_1"/>
    <property type="match status" value="1"/>
</dbReference>
<evidence type="ECO:0000313" key="3">
    <source>
        <dbReference type="EMBL" id="MFC6357189.1"/>
    </source>
</evidence>
<organism evidence="3 4">
    <name type="scientific">Luethyella okanaganae</name>
    <dbReference type="NCBI Taxonomy" id="69372"/>
    <lineage>
        <taxon>Bacteria</taxon>
        <taxon>Bacillati</taxon>
        <taxon>Actinomycetota</taxon>
        <taxon>Actinomycetes</taxon>
        <taxon>Micrococcales</taxon>
        <taxon>Microbacteriaceae</taxon>
        <taxon>Luethyella</taxon>
    </lineage>
</organism>
<keyword evidence="1" id="KW-0238">DNA-binding</keyword>
<evidence type="ECO:0000313" key="4">
    <source>
        <dbReference type="Proteomes" id="UP001596306"/>
    </source>
</evidence>
<dbReference type="PANTHER" id="PTHR30204:SF98">
    <property type="entry name" value="HTH-TYPE TRANSCRIPTIONAL REGULATOR ADHR"/>
    <property type="match status" value="1"/>
</dbReference>
<dbReference type="PANTHER" id="PTHR30204">
    <property type="entry name" value="REDOX-CYCLING DRUG-SENSING TRANSCRIPTIONAL ACTIVATOR SOXR"/>
    <property type="match status" value="1"/>
</dbReference>
<dbReference type="SUPFAM" id="SSF46955">
    <property type="entry name" value="Putative DNA-binding domain"/>
    <property type="match status" value="1"/>
</dbReference>
<comment type="caution">
    <text evidence="3">The sequence shown here is derived from an EMBL/GenBank/DDBJ whole genome shotgun (WGS) entry which is preliminary data.</text>
</comment>
<proteinExistence type="predicted"/>
<accession>A0ABW1VKA6</accession>
<dbReference type="Proteomes" id="UP001596306">
    <property type="component" value="Unassembled WGS sequence"/>
</dbReference>
<dbReference type="PROSITE" id="PS50937">
    <property type="entry name" value="HTH_MERR_2"/>
    <property type="match status" value="1"/>
</dbReference>
<sequence length="226" mass="24446">MRIAELSARSGVSTPTIKYYIREAMLRPGVRVNARSSDYDESHVRRLALIRVLTHSIGLSVEKTRTILGVLDSSEAGFIQGMAIVHEALPPYRDVDLQAAEVAAELAEARELLLELGLGHDETRIGVPVLVRQFARALRATADAGMPLDIDHLRAYAAAARQIAAADVTQMSTILATEALELAVAATTLFESVLLSLRRIAQMDAMLAILDAPRGLIGVQAAQQKE</sequence>
<dbReference type="Gene3D" id="1.10.1660.10">
    <property type="match status" value="1"/>
</dbReference>
<dbReference type="SMART" id="SM00422">
    <property type="entry name" value="HTH_MERR"/>
    <property type="match status" value="1"/>
</dbReference>
<evidence type="ECO:0000259" key="2">
    <source>
        <dbReference type="PROSITE" id="PS50937"/>
    </source>
</evidence>
<protein>
    <submittedName>
        <fullName evidence="3">MerR family transcriptional regulator</fullName>
    </submittedName>
</protein>
<dbReference type="InterPro" id="IPR000551">
    <property type="entry name" value="MerR-type_HTH_dom"/>
</dbReference>
<keyword evidence="4" id="KW-1185">Reference proteome</keyword>
<dbReference type="EMBL" id="JBHSTP010000003">
    <property type="protein sequence ID" value="MFC6357189.1"/>
    <property type="molecule type" value="Genomic_DNA"/>
</dbReference>
<reference evidence="4" key="1">
    <citation type="journal article" date="2019" name="Int. J. Syst. Evol. Microbiol.">
        <title>The Global Catalogue of Microorganisms (GCM) 10K type strain sequencing project: providing services to taxonomists for standard genome sequencing and annotation.</title>
        <authorList>
            <consortium name="The Broad Institute Genomics Platform"/>
            <consortium name="The Broad Institute Genome Sequencing Center for Infectious Disease"/>
            <person name="Wu L."/>
            <person name="Ma J."/>
        </authorList>
    </citation>
    <scope>NUCLEOTIDE SEQUENCE [LARGE SCALE GENOMIC DNA]</scope>
    <source>
        <strain evidence="4">CCUG 43304</strain>
    </source>
</reference>
<gene>
    <name evidence="3" type="ORF">ACFQB0_13845</name>
</gene>
<name>A0ABW1VKA6_9MICO</name>
<dbReference type="InterPro" id="IPR009061">
    <property type="entry name" value="DNA-bd_dom_put_sf"/>
</dbReference>
<dbReference type="InterPro" id="IPR047057">
    <property type="entry name" value="MerR_fam"/>
</dbReference>